<gene>
    <name evidence="2" type="ORF">CLUMA_CG007607</name>
</gene>
<keyword evidence="1" id="KW-0812">Transmembrane</keyword>
<evidence type="ECO:0000256" key="1">
    <source>
        <dbReference type="SAM" id="Phobius"/>
    </source>
</evidence>
<accession>A0A1J1I1J7</accession>
<evidence type="ECO:0000313" key="3">
    <source>
        <dbReference type="Proteomes" id="UP000183832"/>
    </source>
</evidence>
<evidence type="ECO:0000313" key="2">
    <source>
        <dbReference type="EMBL" id="CRK94083.1"/>
    </source>
</evidence>
<reference evidence="2 3" key="1">
    <citation type="submission" date="2015-04" db="EMBL/GenBank/DDBJ databases">
        <authorList>
            <person name="Syromyatnikov M.Y."/>
            <person name="Popov V.N."/>
        </authorList>
    </citation>
    <scope>NUCLEOTIDE SEQUENCE [LARGE SCALE GENOMIC DNA]</scope>
</reference>
<dbReference type="OrthoDB" id="27680at2759"/>
<dbReference type="AlphaFoldDB" id="A0A1J1I1J7"/>
<protein>
    <submittedName>
        <fullName evidence="2">CLUMA_CG007607, isoform A</fullName>
    </submittedName>
</protein>
<name>A0A1J1I1J7_9DIPT</name>
<keyword evidence="1" id="KW-0472">Membrane</keyword>
<dbReference type="Proteomes" id="UP000183832">
    <property type="component" value="Unassembled WGS sequence"/>
</dbReference>
<proteinExistence type="predicted"/>
<sequence length="67" mass="8099">MKRKRIGICSEIFCWFILIYDLRKLFLAISTVFMWFLLISPKADRLNKRFYTCSSFKAVDCFNTNHH</sequence>
<organism evidence="2 3">
    <name type="scientific">Clunio marinus</name>
    <dbReference type="NCBI Taxonomy" id="568069"/>
    <lineage>
        <taxon>Eukaryota</taxon>
        <taxon>Metazoa</taxon>
        <taxon>Ecdysozoa</taxon>
        <taxon>Arthropoda</taxon>
        <taxon>Hexapoda</taxon>
        <taxon>Insecta</taxon>
        <taxon>Pterygota</taxon>
        <taxon>Neoptera</taxon>
        <taxon>Endopterygota</taxon>
        <taxon>Diptera</taxon>
        <taxon>Nematocera</taxon>
        <taxon>Chironomoidea</taxon>
        <taxon>Chironomidae</taxon>
        <taxon>Clunio</taxon>
    </lineage>
</organism>
<keyword evidence="3" id="KW-1185">Reference proteome</keyword>
<dbReference type="EMBL" id="CVRI01000038">
    <property type="protein sequence ID" value="CRK94083.1"/>
    <property type="molecule type" value="Genomic_DNA"/>
</dbReference>
<keyword evidence="1" id="KW-1133">Transmembrane helix</keyword>
<feature type="transmembrane region" description="Helical" evidence="1">
    <location>
        <begin position="12"/>
        <end position="38"/>
    </location>
</feature>